<feature type="domain" description="PNPLA" evidence="3">
    <location>
        <begin position="38"/>
        <end position="90"/>
    </location>
</feature>
<name>E6PDM3_9ZZZZ</name>
<accession>E6PDM3</accession>
<dbReference type="Pfam" id="PF01734">
    <property type="entry name" value="Patatin"/>
    <property type="match status" value="1"/>
</dbReference>
<dbReference type="Gene3D" id="3.40.1090.10">
    <property type="entry name" value="Cytosolic phospholipase A2 catalytic domain"/>
    <property type="match status" value="1"/>
</dbReference>
<comment type="caution">
    <text evidence="4">The sequence shown here is derived from an EMBL/GenBank/DDBJ whole genome shotgun (WGS) entry which is preliminary data.</text>
</comment>
<dbReference type="EMBL" id="CABL01000002">
    <property type="protein sequence ID" value="CBH74558.1"/>
    <property type="molecule type" value="Genomic_DNA"/>
</dbReference>
<dbReference type="SUPFAM" id="SSF52151">
    <property type="entry name" value="FabD/lysophospholipase-like"/>
    <property type="match status" value="1"/>
</dbReference>
<dbReference type="InterPro" id="IPR016035">
    <property type="entry name" value="Acyl_Trfase/lysoPLipase"/>
</dbReference>
<proteinExistence type="predicted"/>
<dbReference type="InterPro" id="IPR002641">
    <property type="entry name" value="PNPLA_dom"/>
</dbReference>
<dbReference type="GO" id="GO:0006629">
    <property type="term" value="P:lipid metabolic process"/>
    <property type="evidence" value="ECO:0007669"/>
    <property type="project" value="UniProtKB-KW"/>
</dbReference>
<keyword evidence="1" id="KW-0443">Lipid metabolism</keyword>
<evidence type="ECO:0000256" key="2">
    <source>
        <dbReference type="SAM" id="MobiDB-lite"/>
    </source>
</evidence>
<organism evidence="4">
    <name type="scientific">mine drainage metagenome</name>
    <dbReference type="NCBI Taxonomy" id="410659"/>
    <lineage>
        <taxon>unclassified sequences</taxon>
        <taxon>metagenomes</taxon>
        <taxon>ecological metagenomes</taxon>
    </lineage>
</organism>
<evidence type="ECO:0000259" key="3">
    <source>
        <dbReference type="Pfam" id="PF01734"/>
    </source>
</evidence>
<sequence>MRRTAFLSSMLGVGGALAAPTTAAALPDEEDARAPAALVLSGGGARGAYEAGVIEALRRRAGIGDGEPLPPYRAVFGSSIGAINGSLPPGAIASSWRSGGRSPPPVSFDRSRASPRFPRLRPAFSTASSRRCASASGSPPTSPGSPMAAWSSDGSRVTSTRAAQS</sequence>
<feature type="compositionally biased region" description="Low complexity" evidence="2">
    <location>
        <begin position="123"/>
        <end position="149"/>
    </location>
</feature>
<gene>
    <name evidence="4" type="ORF">CARN1_1660</name>
</gene>
<evidence type="ECO:0000313" key="4">
    <source>
        <dbReference type="EMBL" id="CBH74558.1"/>
    </source>
</evidence>
<protein>
    <recommendedName>
        <fullName evidence="3">PNPLA domain-containing protein</fullName>
    </recommendedName>
</protein>
<reference evidence="4" key="1">
    <citation type="submission" date="2009-10" db="EMBL/GenBank/DDBJ databases">
        <title>Diversity of trophic interactions inside an arsenic-rich microbial ecosystem.</title>
        <authorList>
            <person name="Bertin P.N."/>
            <person name="Heinrich-Salmeron A."/>
            <person name="Pelletier E."/>
            <person name="Goulhen-Chollet F."/>
            <person name="Arsene-Ploetze F."/>
            <person name="Gallien S."/>
            <person name="Calteau A."/>
            <person name="Vallenet D."/>
            <person name="Casiot C."/>
            <person name="Chane-Woon-Ming B."/>
            <person name="Giloteaux L."/>
            <person name="Barakat M."/>
            <person name="Bonnefoy V."/>
            <person name="Bruneel O."/>
            <person name="Chandler M."/>
            <person name="Cleiss J."/>
            <person name="Duran R."/>
            <person name="Elbaz-Poulichet F."/>
            <person name="Fonknechten N."/>
            <person name="Lauga B."/>
            <person name="Mornico D."/>
            <person name="Ortet P."/>
            <person name="Schaeffer C."/>
            <person name="Siguier P."/>
            <person name="Alexander Thil Smith A."/>
            <person name="Van Dorsselaer A."/>
            <person name="Weissenbach J."/>
            <person name="Medigue C."/>
            <person name="Le Paslier D."/>
        </authorList>
    </citation>
    <scope>NUCLEOTIDE SEQUENCE</scope>
</reference>
<evidence type="ECO:0000256" key="1">
    <source>
        <dbReference type="ARBA" id="ARBA00023098"/>
    </source>
</evidence>
<dbReference type="AlphaFoldDB" id="E6PDM3"/>
<feature type="compositionally biased region" description="Polar residues" evidence="2">
    <location>
        <begin position="152"/>
        <end position="165"/>
    </location>
</feature>
<feature type="region of interest" description="Disordered" evidence="2">
    <location>
        <begin position="91"/>
        <end position="165"/>
    </location>
</feature>